<sequence length="146" mass="16638">MQHWEKLTRKANIAFSNQAYLESVDLNLSALLTAQQEFDQRFDVDAESAVAANIVSYLNLAESYAAMGDLLTANGHYESALNFLNTIVIRPSINREQTDLIHRTLNHVRFEWDLFSQSHRNELSMQLSKKNVEKISISSVSTQVIH</sequence>
<name>A0A4R6MF08_9GAMM</name>
<evidence type="ECO:0000313" key="2">
    <source>
        <dbReference type="Proteomes" id="UP000294656"/>
    </source>
</evidence>
<dbReference type="InterPro" id="IPR011990">
    <property type="entry name" value="TPR-like_helical_dom_sf"/>
</dbReference>
<evidence type="ECO:0000313" key="1">
    <source>
        <dbReference type="EMBL" id="TDO98669.1"/>
    </source>
</evidence>
<gene>
    <name evidence="1" type="ORF">DFP79_1081</name>
</gene>
<accession>A0A4R6MF08</accession>
<organism evidence="1 2">
    <name type="scientific">Marinomonas balearica</name>
    <dbReference type="NCBI Taxonomy" id="491947"/>
    <lineage>
        <taxon>Bacteria</taxon>
        <taxon>Pseudomonadati</taxon>
        <taxon>Pseudomonadota</taxon>
        <taxon>Gammaproteobacteria</taxon>
        <taxon>Oceanospirillales</taxon>
        <taxon>Oceanospirillaceae</taxon>
        <taxon>Marinomonas</taxon>
    </lineage>
</organism>
<comment type="caution">
    <text evidence="1">The sequence shown here is derived from an EMBL/GenBank/DDBJ whole genome shotgun (WGS) entry which is preliminary data.</text>
</comment>
<dbReference type="RefSeq" id="WP_133502902.1">
    <property type="nucleotide sequence ID" value="NZ_SNXC01000010.1"/>
</dbReference>
<dbReference type="EMBL" id="SNXC01000010">
    <property type="protein sequence ID" value="TDO98669.1"/>
    <property type="molecule type" value="Genomic_DNA"/>
</dbReference>
<proteinExistence type="predicted"/>
<keyword evidence="2" id="KW-1185">Reference proteome</keyword>
<dbReference type="Proteomes" id="UP000294656">
    <property type="component" value="Unassembled WGS sequence"/>
</dbReference>
<dbReference type="Gene3D" id="1.25.40.10">
    <property type="entry name" value="Tetratricopeptide repeat domain"/>
    <property type="match status" value="1"/>
</dbReference>
<dbReference type="OrthoDB" id="6215859at2"/>
<protein>
    <recommendedName>
        <fullName evidence="3">Tetratricopeptide repeat protein</fullName>
    </recommendedName>
</protein>
<reference evidence="1 2" key="1">
    <citation type="submission" date="2019-03" db="EMBL/GenBank/DDBJ databases">
        <title>Genomic Encyclopedia of Type Strains, Phase III (KMG-III): the genomes of soil and plant-associated and newly described type strains.</title>
        <authorList>
            <person name="Whitman W."/>
        </authorList>
    </citation>
    <scope>NUCLEOTIDE SEQUENCE [LARGE SCALE GENOMIC DNA]</scope>
    <source>
        <strain evidence="1 2">CECT 7378</strain>
    </source>
</reference>
<evidence type="ECO:0008006" key="3">
    <source>
        <dbReference type="Google" id="ProtNLM"/>
    </source>
</evidence>
<dbReference type="AlphaFoldDB" id="A0A4R6MF08"/>